<proteinExistence type="predicted"/>
<feature type="compositionally biased region" description="Polar residues" evidence="1">
    <location>
        <begin position="20"/>
        <end position="29"/>
    </location>
</feature>
<name>A0A8S1LGW9_PARPR</name>
<comment type="caution">
    <text evidence="2">The sequence shown here is derived from an EMBL/GenBank/DDBJ whole genome shotgun (WGS) entry which is preliminary data.</text>
</comment>
<evidence type="ECO:0000313" key="3">
    <source>
        <dbReference type="Proteomes" id="UP000688137"/>
    </source>
</evidence>
<organism evidence="2 3">
    <name type="scientific">Paramecium primaurelia</name>
    <dbReference type="NCBI Taxonomy" id="5886"/>
    <lineage>
        <taxon>Eukaryota</taxon>
        <taxon>Sar</taxon>
        <taxon>Alveolata</taxon>
        <taxon>Ciliophora</taxon>
        <taxon>Intramacronucleata</taxon>
        <taxon>Oligohymenophorea</taxon>
        <taxon>Peniculida</taxon>
        <taxon>Parameciidae</taxon>
        <taxon>Paramecium</taxon>
    </lineage>
</organism>
<evidence type="ECO:0000256" key="1">
    <source>
        <dbReference type="SAM" id="MobiDB-lite"/>
    </source>
</evidence>
<feature type="compositionally biased region" description="Basic and acidic residues" evidence="1">
    <location>
        <begin position="30"/>
        <end position="49"/>
    </location>
</feature>
<sequence>MGTQSQKQQQPKPQDKYSQNGQEQLQPNQDRNEHKNNNLIQHVDEKDASKQQQQLQEQSEISREVDELQKDVIEKLNELDLAMEEFINKINKNPQQDQE</sequence>
<evidence type="ECO:0000313" key="2">
    <source>
        <dbReference type="EMBL" id="CAD8067017.1"/>
    </source>
</evidence>
<accession>A0A8S1LGW9</accession>
<feature type="compositionally biased region" description="Low complexity" evidence="1">
    <location>
        <begin position="1"/>
        <end position="19"/>
    </location>
</feature>
<dbReference type="Proteomes" id="UP000688137">
    <property type="component" value="Unassembled WGS sequence"/>
</dbReference>
<keyword evidence="3" id="KW-1185">Reference proteome</keyword>
<feature type="region of interest" description="Disordered" evidence="1">
    <location>
        <begin position="1"/>
        <end position="63"/>
    </location>
</feature>
<protein>
    <submittedName>
        <fullName evidence="2">Uncharacterized protein</fullName>
    </submittedName>
</protein>
<dbReference type="EMBL" id="CAJJDM010000039">
    <property type="protein sequence ID" value="CAD8067017.1"/>
    <property type="molecule type" value="Genomic_DNA"/>
</dbReference>
<dbReference type="AlphaFoldDB" id="A0A8S1LGW9"/>
<reference evidence="2" key="1">
    <citation type="submission" date="2021-01" db="EMBL/GenBank/DDBJ databases">
        <authorList>
            <consortium name="Genoscope - CEA"/>
            <person name="William W."/>
        </authorList>
    </citation>
    <scope>NUCLEOTIDE SEQUENCE</scope>
</reference>
<gene>
    <name evidence="2" type="ORF">PPRIM_AZ9-3.1.T0400070</name>
</gene>